<proteinExistence type="predicted"/>
<sequence>METSVPPSPVRFEDDADSSSVSDYDSEWTQVSQSEDESDIPLFGGTTDGSVSQFDSDSLDGDAWEAMSDGLPETAGVANEQVFATAAIATSALDSGLDHSLPPEQPVIEDDRQMMAALDNSLSGTLECARTRPSACTPDGSMMESQSKLRLSFPDPLFRSTEDISRSYETVKTPRKKATSLPDSSVDALSTDTPMSASMDTGLSPTPDVADSVAEETPQNSIHSDFSLCFSISLYGFHQKSCWDIAEKLLELAFPADDVAMFSEDNEHTRIYRVHSIRPSVALWRHVKIINRPLPNIDQSISTGDSRRTIAHDERLFTEPSLAVINYPFTTLLDPPDHTFYLPIYSSLRSDPITTDVNGSAISLSNDRKLAEESWKQLGIGADRVLRLQPRRPEVLLDESQLDDLDKAFTSNAFARLLGVDSNRCPRRPSAIHGFTRRYAGGLLLLTALTAGLLPALLNTPARTTGTAANLSTVANCSAATPSPVDATAMKASGATAAALIPLSLKDYALAVLQPSSLVPSESGVPSRTCDVSTVYIKDTPTPLQRPAQHDCHCRSKFPSSSGAALAPSTDLVVRPASTLHLVEKPPSRERKGKAGIRNKGTEEKSINTHVLGPISEIVNVSAVAAVVNKDMQALLEAIDELIRALDRQIVALRYDWDGVKRSTRRAMSTHNKRAKENAKKIKENGERLLKSASVQIKKNVAGARDLMDHARQRAKTLRKEGAKSATRLSEAQKKRAERRKARLAEFEKKRKERQERKRRRAGKDASRVQNKGVFNAEVIIEHVAAYVF</sequence>
<feature type="compositionally biased region" description="Basic and acidic residues" evidence="1">
    <location>
        <begin position="743"/>
        <end position="756"/>
    </location>
</feature>
<keyword evidence="3" id="KW-1185">Reference proteome</keyword>
<dbReference type="Proteomes" id="UP000294933">
    <property type="component" value="Unassembled WGS sequence"/>
</dbReference>
<organism evidence="2 3">
    <name type="scientific">Rickenella mellea</name>
    <dbReference type="NCBI Taxonomy" id="50990"/>
    <lineage>
        <taxon>Eukaryota</taxon>
        <taxon>Fungi</taxon>
        <taxon>Dikarya</taxon>
        <taxon>Basidiomycota</taxon>
        <taxon>Agaricomycotina</taxon>
        <taxon>Agaricomycetes</taxon>
        <taxon>Hymenochaetales</taxon>
        <taxon>Rickenellaceae</taxon>
        <taxon>Rickenella</taxon>
    </lineage>
</organism>
<name>A0A4Y7QEU8_9AGAM</name>
<evidence type="ECO:0000313" key="2">
    <source>
        <dbReference type="EMBL" id="TDL25866.1"/>
    </source>
</evidence>
<dbReference type="AlphaFoldDB" id="A0A4Y7QEU8"/>
<reference evidence="2 3" key="1">
    <citation type="submission" date="2018-06" db="EMBL/GenBank/DDBJ databases">
        <title>A transcriptomic atlas of mushroom development highlights an independent origin of complex multicellularity.</title>
        <authorList>
            <consortium name="DOE Joint Genome Institute"/>
            <person name="Krizsan K."/>
            <person name="Almasi E."/>
            <person name="Merenyi Z."/>
            <person name="Sahu N."/>
            <person name="Viragh M."/>
            <person name="Koszo T."/>
            <person name="Mondo S."/>
            <person name="Kiss B."/>
            <person name="Balint B."/>
            <person name="Kues U."/>
            <person name="Barry K."/>
            <person name="Hegedus J.C."/>
            <person name="Henrissat B."/>
            <person name="Johnson J."/>
            <person name="Lipzen A."/>
            <person name="Ohm R."/>
            <person name="Nagy I."/>
            <person name="Pangilinan J."/>
            <person name="Yan J."/>
            <person name="Xiong Y."/>
            <person name="Grigoriev I.V."/>
            <person name="Hibbett D.S."/>
            <person name="Nagy L.G."/>
        </authorList>
    </citation>
    <scope>NUCLEOTIDE SEQUENCE [LARGE SCALE GENOMIC DNA]</scope>
    <source>
        <strain evidence="2 3">SZMC22713</strain>
    </source>
</reference>
<dbReference type="EMBL" id="ML170163">
    <property type="protein sequence ID" value="TDL25866.1"/>
    <property type="molecule type" value="Genomic_DNA"/>
</dbReference>
<feature type="region of interest" description="Disordered" evidence="1">
    <location>
        <begin position="717"/>
        <end position="768"/>
    </location>
</feature>
<dbReference type="OrthoDB" id="3256495at2759"/>
<feature type="region of interest" description="Disordered" evidence="1">
    <location>
        <begin position="165"/>
        <end position="211"/>
    </location>
</feature>
<feature type="region of interest" description="Disordered" evidence="1">
    <location>
        <begin position="1"/>
        <end position="53"/>
    </location>
</feature>
<dbReference type="VEuPathDB" id="FungiDB:BD410DRAFT_784901"/>
<feature type="region of interest" description="Disordered" evidence="1">
    <location>
        <begin position="666"/>
        <end position="685"/>
    </location>
</feature>
<feature type="compositionally biased region" description="Polar residues" evidence="1">
    <location>
        <begin position="181"/>
        <end position="204"/>
    </location>
</feature>
<feature type="compositionally biased region" description="Basic and acidic residues" evidence="1">
    <location>
        <begin position="675"/>
        <end position="685"/>
    </location>
</feature>
<gene>
    <name evidence="2" type="ORF">BD410DRAFT_784901</name>
</gene>
<accession>A0A4Y7QEU8</accession>
<evidence type="ECO:0000313" key="3">
    <source>
        <dbReference type="Proteomes" id="UP000294933"/>
    </source>
</evidence>
<protein>
    <submittedName>
        <fullName evidence="2">Uncharacterized protein</fullName>
    </submittedName>
</protein>
<evidence type="ECO:0000256" key="1">
    <source>
        <dbReference type="SAM" id="MobiDB-lite"/>
    </source>
</evidence>